<evidence type="ECO:0000256" key="1">
    <source>
        <dbReference type="SAM" id="Coils"/>
    </source>
</evidence>
<name>A0A6J5KS08_9CAUD</name>
<protein>
    <submittedName>
        <fullName evidence="2">Uncharacterized protein</fullName>
    </submittedName>
</protein>
<sequence length="194" mass="21923">MTATFTVTDPTGRVHKRTSENREYQYAVLLGPTPREAKVIHLEQRVKAEWRAVEHKQADIKYLSDGGLLHFVDVGFGGHWFAKNHFPANDEASSYNERQYGQHFLVATMDEASLTEDEFRTEALAQAERGLQQCELRVASLEKEIAKVRVGDKFLGDWQVLGWCSRIDLAQKLSTSQSATWSGGQVAIIQADRK</sequence>
<organism evidence="2">
    <name type="scientific">uncultured Caudovirales phage</name>
    <dbReference type="NCBI Taxonomy" id="2100421"/>
    <lineage>
        <taxon>Viruses</taxon>
        <taxon>Duplodnaviria</taxon>
        <taxon>Heunggongvirae</taxon>
        <taxon>Uroviricota</taxon>
        <taxon>Caudoviricetes</taxon>
        <taxon>Peduoviridae</taxon>
        <taxon>Maltschvirus</taxon>
        <taxon>Maltschvirus maltsch</taxon>
    </lineage>
</organism>
<gene>
    <name evidence="2" type="ORF">UFOVP45_123</name>
</gene>
<proteinExistence type="predicted"/>
<keyword evidence="1" id="KW-0175">Coiled coil</keyword>
<reference evidence="2" key="1">
    <citation type="submission" date="2020-04" db="EMBL/GenBank/DDBJ databases">
        <authorList>
            <person name="Chiriac C."/>
            <person name="Salcher M."/>
            <person name="Ghai R."/>
            <person name="Kavagutti S V."/>
        </authorList>
    </citation>
    <scope>NUCLEOTIDE SEQUENCE</scope>
</reference>
<evidence type="ECO:0000313" key="2">
    <source>
        <dbReference type="EMBL" id="CAB4124052.1"/>
    </source>
</evidence>
<feature type="coiled-coil region" evidence="1">
    <location>
        <begin position="124"/>
        <end position="151"/>
    </location>
</feature>
<accession>A0A6J5KS08</accession>
<dbReference type="EMBL" id="LR796175">
    <property type="protein sequence ID" value="CAB4124052.1"/>
    <property type="molecule type" value="Genomic_DNA"/>
</dbReference>